<feature type="transmembrane region" description="Helical" evidence="1">
    <location>
        <begin position="94"/>
        <end position="118"/>
    </location>
</feature>
<keyword evidence="1" id="KW-1133">Transmembrane helix</keyword>
<evidence type="ECO:0000313" key="3">
    <source>
        <dbReference type="Proteomes" id="UP000023152"/>
    </source>
</evidence>
<proteinExistence type="predicted"/>
<dbReference type="OrthoDB" id="411871at2759"/>
<reference evidence="2 3" key="1">
    <citation type="journal article" date="2013" name="Curr. Biol.">
        <title>The Genome of the Foraminiferan Reticulomyxa filosa.</title>
        <authorList>
            <person name="Glockner G."/>
            <person name="Hulsmann N."/>
            <person name="Schleicher M."/>
            <person name="Noegel A.A."/>
            <person name="Eichinger L."/>
            <person name="Gallinger C."/>
            <person name="Pawlowski J."/>
            <person name="Sierra R."/>
            <person name="Euteneuer U."/>
            <person name="Pillet L."/>
            <person name="Moustafa A."/>
            <person name="Platzer M."/>
            <person name="Groth M."/>
            <person name="Szafranski K."/>
            <person name="Schliwa M."/>
        </authorList>
    </citation>
    <scope>NUCLEOTIDE SEQUENCE [LARGE SCALE GENOMIC DNA]</scope>
</reference>
<organism evidence="2 3">
    <name type="scientific">Reticulomyxa filosa</name>
    <dbReference type="NCBI Taxonomy" id="46433"/>
    <lineage>
        <taxon>Eukaryota</taxon>
        <taxon>Sar</taxon>
        <taxon>Rhizaria</taxon>
        <taxon>Retaria</taxon>
        <taxon>Foraminifera</taxon>
        <taxon>Monothalamids</taxon>
        <taxon>Reticulomyxidae</taxon>
        <taxon>Reticulomyxa</taxon>
    </lineage>
</organism>
<keyword evidence="1" id="KW-0812">Transmembrane</keyword>
<comment type="caution">
    <text evidence="2">The sequence shown here is derived from an EMBL/GenBank/DDBJ whole genome shotgun (WGS) entry which is preliminary data.</text>
</comment>
<keyword evidence="3" id="KW-1185">Reference proteome</keyword>
<evidence type="ECO:0000313" key="2">
    <source>
        <dbReference type="EMBL" id="ETO11243.1"/>
    </source>
</evidence>
<sequence length="268" mass="31343">MFVQSFKAMTQMGVGNRSRDEINISKTDMNLAQYSNKNKKQGKDLQNLLKLTHNQYNKQKYQFKVLTKFKISKEQSKFQKLKKKLKQKLKLNTYSLESGSIFACKLGLVLIFCFNQYLQKFRLVVRYIILRNIARSVVLCLFSFKMQLFFQKFISMMKIEIWIRLKKDIDNWMKSIDPIVPRDQVSLDKAVESWTKCIVEAGEATSHGGVIVYEETQEIYSHNSKHLYYSSIGEQRDKFSGKIRFDKACLLAKTFAELPTSKDGMKSL</sequence>
<gene>
    <name evidence="2" type="ORF">RFI_26133</name>
</gene>
<dbReference type="EMBL" id="ASPP01022617">
    <property type="protein sequence ID" value="ETO11243.1"/>
    <property type="molecule type" value="Genomic_DNA"/>
</dbReference>
<name>X6MB52_RETFI</name>
<dbReference type="Proteomes" id="UP000023152">
    <property type="component" value="Unassembled WGS sequence"/>
</dbReference>
<feature type="transmembrane region" description="Helical" evidence="1">
    <location>
        <begin position="124"/>
        <end position="144"/>
    </location>
</feature>
<dbReference type="AlphaFoldDB" id="X6MB52"/>
<protein>
    <submittedName>
        <fullName evidence="2">Uncharacterized protein</fullName>
    </submittedName>
</protein>
<evidence type="ECO:0000256" key="1">
    <source>
        <dbReference type="SAM" id="Phobius"/>
    </source>
</evidence>
<keyword evidence="1" id="KW-0472">Membrane</keyword>
<accession>X6MB52</accession>